<protein>
    <submittedName>
        <fullName evidence="1">Unnamed protein product</fullName>
    </submittedName>
</protein>
<name>A0ACB5TGC1_AMBMO</name>
<keyword evidence="2" id="KW-1185">Reference proteome</keyword>
<evidence type="ECO:0000313" key="2">
    <source>
        <dbReference type="Proteomes" id="UP001165064"/>
    </source>
</evidence>
<comment type="caution">
    <text evidence="1">The sequence shown here is derived from an EMBL/GenBank/DDBJ whole genome shotgun (WGS) entry which is preliminary data.</text>
</comment>
<dbReference type="EMBL" id="BSXS01007237">
    <property type="protein sequence ID" value="GME87985.1"/>
    <property type="molecule type" value="Genomic_DNA"/>
</dbReference>
<organism evidence="1 2">
    <name type="scientific">Ambrosiozyma monospora</name>
    <name type="common">Yeast</name>
    <name type="synonym">Endomycopsis monosporus</name>
    <dbReference type="NCBI Taxonomy" id="43982"/>
    <lineage>
        <taxon>Eukaryota</taxon>
        <taxon>Fungi</taxon>
        <taxon>Dikarya</taxon>
        <taxon>Ascomycota</taxon>
        <taxon>Saccharomycotina</taxon>
        <taxon>Pichiomycetes</taxon>
        <taxon>Pichiales</taxon>
        <taxon>Pichiaceae</taxon>
        <taxon>Ambrosiozyma</taxon>
    </lineage>
</organism>
<gene>
    <name evidence="1" type="ORF">Amon02_000829100</name>
</gene>
<dbReference type="Proteomes" id="UP001165064">
    <property type="component" value="Unassembled WGS sequence"/>
</dbReference>
<proteinExistence type="predicted"/>
<reference evidence="1" key="1">
    <citation type="submission" date="2023-04" db="EMBL/GenBank/DDBJ databases">
        <title>Ambrosiozyma monospora NBRC 10751.</title>
        <authorList>
            <person name="Ichikawa N."/>
            <person name="Sato H."/>
            <person name="Tonouchi N."/>
        </authorList>
    </citation>
    <scope>NUCLEOTIDE SEQUENCE</scope>
    <source>
        <strain evidence="1">NBRC 10751</strain>
    </source>
</reference>
<accession>A0ACB5TGC1</accession>
<evidence type="ECO:0000313" key="1">
    <source>
        <dbReference type="EMBL" id="GME87985.1"/>
    </source>
</evidence>
<sequence>MLVVEDQGKLAGIISRKDLIKFELFLHHLHHGNIFVSGKDYAIFSRFWEILNSLNGIVGGLVGQLRGRIFGNRGFQPIEQ</sequence>